<keyword evidence="4" id="KW-0862">Zinc</keyword>
<dbReference type="PROSITE" id="PS50157">
    <property type="entry name" value="ZINC_FINGER_C2H2_2"/>
    <property type="match status" value="3"/>
</dbReference>
<dbReference type="Pfam" id="PF13894">
    <property type="entry name" value="zf-C2H2_4"/>
    <property type="match status" value="1"/>
</dbReference>
<sequence length="233" mass="27252">MTLKYHLNRMQPQSGDVKPKPKLYIPCKGCDKVFHTKKSYRAHAICCNPKNTFIYKSRFLGSRTQRAFKTAKILVVHVNNIHEGKKKEEEGEHLCEICGKSYKTVKRLKGHVWSMHTNRPNSKVYKCKLCPATFMWQTSIYKHTKMMHDNKKIKVYKCKLCPATFMWQTSIYKHTKMMHDNKKIKPPRPPPVKKEEPYPGIELANRMQYFQQAIPGNLNIVHLQPIGIAQNIV</sequence>
<dbReference type="GO" id="GO:0005634">
    <property type="term" value="C:nucleus"/>
    <property type="evidence" value="ECO:0007669"/>
    <property type="project" value="TreeGrafter"/>
</dbReference>
<dbReference type="PANTHER" id="PTHR24408:SF58">
    <property type="entry name" value="TRANSCRIPTION FACTOR (TFIIIA), PUTATIVE (AFU_ORTHOLOGUE AFUA_1G05150)-RELATED"/>
    <property type="match status" value="1"/>
</dbReference>
<dbReference type="SUPFAM" id="SSF57667">
    <property type="entry name" value="beta-beta-alpha zinc fingers"/>
    <property type="match status" value="1"/>
</dbReference>
<proteinExistence type="predicted"/>
<dbReference type="OrthoDB" id="427030at2759"/>
<gene>
    <name evidence="7" type="primary">HaOG214946</name>
    <name evidence="7" type="ORF">B5X24_HaOG214946</name>
</gene>
<accession>A0A2W1B173</accession>
<dbReference type="PROSITE" id="PS00028">
    <property type="entry name" value="ZINC_FINGER_C2H2_1"/>
    <property type="match status" value="3"/>
</dbReference>
<reference evidence="7 8" key="1">
    <citation type="journal article" date="2017" name="BMC Biol.">
        <title>Genomic innovations, transcriptional plasticity and gene loss underlying the evolution and divergence of two highly polyphagous and invasive Helicoverpa pest species.</title>
        <authorList>
            <person name="Pearce S.L."/>
            <person name="Clarke D.F."/>
            <person name="East P.D."/>
            <person name="Elfekih S."/>
            <person name="Gordon K.H."/>
            <person name="Jermiin L.S."/>
            <person name="McGaughran A."/>
            <person name="Oakeshott J.G."/>
            <person name="Papanikolaou A."/>
            <person name="Perera O.P."/>
            <person name="Rane R.V."/>
            <person name="Richards S."/>
            <person name="Tay W.T."/>
            <person name="Walsh T.K."/>
            <person name="Anderson A."/>
            <person name="Anderson C.J."/>
            <person name="Asgari S."/>
            <person name="Board P.G."/>
            <person name="Bretschneider A."/>
            <person name="Campbell P.M."/>
            <person name="Chertemps T."/>
            <person name="Christeller J.T."/>
            <person name="Coppin C.W."/>
            <person name="Downes S.J."/>
            <person name="Duan G."/>
            <person name="Farnsworth C.A."/>
            <person name="Good R.T."/>
            <person name="Han L.B."/>
            <person name="Han Y.C."/>
            <person name="Hatje K."/>
            <person name="Horne I."/>
            <person name="Huang Y.P."/>
            <person name="Hughes D.S."/>
            <person name="Jacquin-Joly E."/>
            <person name="James W."/>
            <person name="Jhangiani S."/>
            <person name="Kollmar M."/>
            <person name="Kuwar S.S."/>
            <person name="Li S."/>
            <person name="Liu N.Y."/>
            <person name="Maibeche M.T."/>
            <person name="Miller J.R."/>
            <person name="Montagne N."/>
            <person name="Perry T."/>
            <person name="Qu J."/>
            <person name="Song S.V."/>
            <person name="Sutton G.G."/>
            <person name="Vogel H."/>
            <person name="Walenz B.P."/>
            <person name="Xu W."/>
            <person name="Zhang H.J."/>
            <person name="Zou Z."/>
            <person name="Batterham P."/>
            <person name="Edwards O.R."/>
            <person name="Feyereisen R."/>
            <person name="Gibbs R.A."/>
            <person name="Heckel D.G."/>
            <person name="McGrath A."/>
            <person name="Robin C."/>
            <person name="Scherer S.E."/>
            <person name="Worley K.C."/>
            <person name="Wu Y.D."/>
        </authorList>
    </citation>
    <scope>NUCLEOTIDE SEQUENCE [LARGE SCALE GENOMIC DNA]</scope>
    <source>
        <strain evidence="7">Harm_GR_Male_#8</strain>
        <tissue evidence="7">Whole organism</tissue>
    </source>
</reference>
<evidence type="ECO:0000259" key="6">
    <source>
        <dbReference type="PROSITE" id="PS50157"/>
    </source>
</evidence>
<keyword evidence="1" id="KW-0479">Metal-binding</keyword>
<dbReference type="Gene3D" id="3.30.160.60">
    <property type="entry name" value="Classic Zinc Finger"/>
    <property type="match status" value="2"/>
</dbReference>
<evidence type="ECO:0000256" key="2">
    <source>
        <dbReference type="ARBA" id="ARBA00022737"/>
    </source>
</evidence>
<evidence type="ECO:0000256" key="4">
    <source>
        <dbReference type="ARBA" id="ARBA00022833"/>
    </source>
</evidence>
<dbReference type="InterPro" id="IPR036236">
    <property type="entry name" value="Znf_C2H2_sf"/>
</dbReference>
<evidence type="ECO:0000313" key="7">
    <source>
        <dbReference type="EMBL" id="PZC70752.1"/>
    </source>
</evidence>
<keyword evidence="8" id="KW-1185">Reference proteome</keyword>
<evidence type="ECO:0000313" key="8">
    <source>
        <dbReference type="Proteomes" id="UP000249218"/>
    </source>
</evidence>
<protein>
    <recommendedName>
        <fullName evidence="6">C2H2-type domain-containing protein</fullName>
    </recommendedName>
</protein>
<dbReference type="PANTHER" id="PTHR24408">
    <property type="entry name" value="ZINC FINGER PROTEIN"/>
    <property type="match status" value="1"/>
</dbReference>
<feature type="domain" description="C2H2-type" evidence="6">
    <location>
        <begin position="125"/>
        <end position="153"/>
    </location>
</feature>
<feature type="domain" description="C2H2-type" evidence="6">
    <location>
        <begin position="156"/>
        <end position="184"/>
    </location>
</feature>
<evidence type="ECO:0000256" key="5">
    <source>
        <dbReference type="PROSITE-ProRule" id="PRU00042"/>
    </source>
</evidence>
<evidence type="ECO:0000256" key="1">
    <source>
        <dbReference type="ARBA" id="ARBA00022723"/>
    </source>
</evidence>
<keyword evidence="3 5" id="KW-0863">Zinc-finger</keyword>
<organism evidence="7 8">
    <name type="scientific">Helicoverpa armigera</name>
    <name type="common">Cotton bollworm</name>
    <name type="synonym">Heliothis armigera</name>
    <dbReference type="NCBI Taxonomy" id="29058"/>
    <lineage>
        <taxon>Eukaryota</taxon>
        <taxon>Metazoa</taxon>
        <taxon>Ecdysozoa</taxon>
        <taxon>Arthropoda</taxon>
        <taxon>Hexapoda</taxon>
        <taxon>Insecta</taxon>
        <taxon>Pterygota</taxon>
        <taxon>Neoptera</taxon>
        <taxon>Endopterygota</taxon>
        <taxon>Lepidoptera</taxon>
        <taxon>Glossata</taxon>
        <taxon>Ditrysia</taxon>
        <taxon>Noctuoidea</taxon>
        <taxon>Noctuidae</taxon>
        <taxon>Heliothinae</taxon>
        <taxon>Helicoverpa</taxon>
    </lineage>
</organism>
<name>A0A2W1B173_HELAM</name>
<dbReference type="EMBL" id="KZ150473">
    <property type="protein sequence ID" value="PZC70752.1"/>
    <property type="molecule type" value="Genomic_DNA"/>
</dbReference>
<dbReference type="Pfam" id="PF00096">
    <property type="entry name" value="zf-C2H2"/>
    <property type="match status" value="1"/>
</dbReference>
<dbReference type="Proteomes" id="UP000249218">
    <property type="component" value="Unassembled WGS sequence"/>
</dbReference>
<feature type="domain" description="C2H2-type" evidence="6">
    <location>
        <begin position="93"/>
        <end position="121"/>
    </location>
</feature>
<dbReference type="GO" id="GO:0043565">
    <property type="term" value="F:sequence-specific DNA binding"/>
    <property type="evidence" value="ECO:0007669"/>
    <property type="project" value="TreeGrafter"/>
</dbReference>
<evidence type="ECO:0000256" key="3">
    <source>
        <dbReference type="ARBA" id="ARBA00022771"/>
    </source>
</evidence>
<dbReference type="InterPro" id="IPR013087">
    <property type="entry name" value="Znf_C2H2_type"/>
</dbReference>
<dbReference type="GO" id="GO:0000981">
    <property type="term" value="F:DNA-binding transcription factor activity, RNA polymerase II-specific"/>
    <property type="evidence" value="ECO:0007669"/>
    <property type="project" value="TreeGrafter"/>
</dbReference>
<dbReference type="GO" id="GO:0008270">
    <property type="term" value="F:zinc ion binding"/>
    <property type="evidence" value="ECO:0007669"/>
    <property type="project" value="UniProtKB-KW"/>
</dbReference>
<dbReference type="SMART" id="SM00355">
    <property type="entry name" value="ZnF_C2H2"/>
    <property type="match status" value="4"/>
</dbReference>
<dbReference type="AlphaFoldDB" id="A0A2W1B173"/>
<keyword evidence="2" id="KW-0677">Repeat</keyword>